<dbReference type="Gene3D" id="3.90.1150.10">
    <property type="entry name" value="Aspartate Aminotransferase, domain 1"/>
    <property type="match status" value="1"/>
</dbReference>
<evidence type="ECO:0008006" key="3">
    <source>
        <dbReference type="Google" id="ProtNLM"/>
    </source>
</evidence>
<dbReference type="InterPro" id="IPR015422">
    <property type="entry name" value="PyrdxlP-dep_Trfase_small"/>
</dbReference>
<evidence type="ECO:0000313" key="1">
    <source>
        <dbReference type="EMBL" id="SCF22865.1"/>
    </source>
</evidence>
<name>A0A1C4YQ60_9ACTN</name>
<dbReference type="Proteomes" id="UP000199375">
    <property type="component" value="Unassembled WGS sequence"/>
</dbReference>
<sequence>MLVPFAPTPAQAAPMNELAAACRRRGLWPFTHFNRVHVVPPCVISEQDAQRGLDILDEALEVADRYVEG</sequence>
<dbReference type="SUPFAM" id="SSF53383">
    <property type="entry name" value="PLP-dependent transferases"/>
    <property type="match status" value="1"/>
</dbReference>
<organism evidence="1 2">
    <name type="scientific">Micromonospora haikouensis</name>
    <dbReference type="NCBI Taxonomy" id="686309"/>
    <lineage>
        <taxon>Bacteria</taxon>
        <taxon>Bacillati</taxon>
        <taxon>Actinomycetota</taxon>
        <taxon>Actinomycetes</taxon>
        <taxon>Micromonosporales</taxon>
        <taxon>Micromonosporaceae</taxon>
        <taxon>Micromonospora</taxon>
    </lineage>
</organism>
<dbReference type="AlphaFoldDB" id="A0A1C4YQ60"/>
<protein>
    <recommendedName>
        <fullName evidence="3">Aminotransferase class-III</fullName>
    </recommendedName>
</protein>
<gene>
    <name evidence="1" type="ORF">GA0070558_1642</name>
</gene>
<proteinExistence type="predicted"/>
<dbReference type="InterPro" id="IPR015424">
    <property type="entry name" value="PyrdxlP-dep_Trfase"/>
</dbReference>
<reference evidence="1 2" key="1">
    <citation type="submission" date="2016-06" db="EMBL/GenBank/DDBJ databases">
        <authorList>
            <person name="Kjaerup R.B."/>
            <person name="Dalgaard T.S."/>
            <person name="Juul-Madsen H.R."/>
        </authorList>
    </citation>
    <scope>NUCLEOTIDE SEQUENCE [LARGE SCALE GENOMIC DNA]</scope>
    <source>
        <strain evidence="1 2">DSM 45626</strain>
    </source>
</reference>
<dbReference type="EMBL" id="FMCW01000064">
    <property type="protein sequence ID" value="SCF22865.1"/>
    <property type="molecule type" value="Genomic_DNA"/>
</dbReference>
<evidence type="ECO:0000313" key="2">
    <source>
        <dbReference type="Proteomes" id="UP000199375"/>
    </source>
</evidence>
<accession>A0A1C4YQ60</accession>